<name>A0A8G1RNS1_9EURO</name>
<evidence type="ECO:0000313" key="1">
    <source>
        <dbReference type="EMBL" id="RAK74786.1"/>
    </source>
</evidence>
<keyword evidence="2" id="KW-1185">Reference proteome</keyword>
<dbReference type="AlphaFoldDB" id="A0A8G1RNS1"/>
<organism evidence="1 2">
    <name type="scientific">Aspergillus fijiensis CBS 313.89</name>
    <dbReference type="NCBI Taxonomy" id="1448319"/>
    <lineage>
        <taxon>Eukaryota</taxon>
        <taxon>Fungi</taxon>
        <taxon>Dikarya</taxon>
        <taxon>Ascomycota</taxon>
        <taxon>Pezizomycotina</taxon>
        <taxon>Eurotiomycetes</taxon>
        <taxon>Eurotiomycetidae</taxon>
        <taxon>Eurotiales</taxon>
        <taxon>Aspergillaceae</taxon>
        <taxon>Aspergillus</taxon>
    </lineage>
</organism>
<gene>
    <name evidence="1" type="ORF">BO72DRAFT_194218</name>
</gene>
<proteinExistence type="predicted"/>
<sequence length="144" mass="15909">MLPVLRSPQLIRRSDIRSPVLLQVSLLIFTSKRPSSSSSSSSSSPFPFSVPQHSTTNNPLSSPLLLLLLPLRPLILSLLVSAFVQLCWWTRFPVGPIFPFGHFSFSPQQLRCPCDLFLHTVPSILAQIAISVTVSQVSTLPAFR</sequence>
<dbReference type="Proteomes" id="UP000249789">
    <property type="component" value="Unassembled WGS sequence"/>
</dbReference>
<protein>
    <submittedName>
        <fullName evidence="1">Uncharacterized protein</fullName>
    </submittedName>
</protein>
<dbReference type="EMBL" id="KZ824665">
    <property type="protein sequence ID" value="RAK74786.1"/>
    <property type="molecule type" value="Genomic_DNA"/>
</dbReference>
<accession>A0A8G1RNS1</accession>
<dbReference type="VEuPathDB" id="FungiDB:BO72DRAFT_194218"/>
<reference evidence="1 2" key="1">
    <citation type="submission" date="2018-02" db="EMBL/GenBank/DDBJ databases">
        <title>The genomes of Aspergillus section Nigri reveals drivers in fungal speciation.</title>
        <authorList>
            <consortium name="DOE Joint Genome Institute"/>
            <person name="Vesth T.C."/>
            <person name="Nybo J."/>
            <person name="Theobald S."/>
            <person name="Brandl J."/>
            <person name="Frisvad J.C."/>
            <person name="Nielsen K.F."/>
            <person name="Lyhne E.K."/>
            <person name="Kogle M.E."/>
            <person name="Kuo A."/>
            <person name="Riley R."/>
            <person name="Clum A."/>
            <person name="Nolan M."/>
            <person name="Lipzen A."/>
            <person name="Salamov A."/>
            <person name="Henrissat B."/>
            <person name="Wiebenga A."/>
            <person name="De vries R.P."/>
            <person name="Grigoriev I.V."/>
            <person name="Mortensen U.H."/>
            <person name="Andersen M.R."/>
            <person name="Baker S.E."/>
        </authorList>
    </citation>
    <scope>NUCLEOTIDE SEQUENCE [LARGE SCALE GENOMIC DNA]</scope>
    <source>
        <strain evidence="1 2">CBS 313.89</strain>
    </source>
</reference>
<dbReference type="RefSeq" id="XP_040798796.1">
    <property type="nucleotide sequence ID" value="XM_040939559.1"/>
</dbReference>
<dbReference type="GeneID" id="63856892"/>
<evidence type="ECO:0000313" key="2">
    <source>
        <dbReference type="Proteomes" id="UP000249789"/>
    </source>
</evidence>